<evidence type="ECO:0000256" key="6">
    <source>
        <dbReference type="ARBA" id="ARBA00023002"/>
    </source>
</evidence>
<evidence type="ECO:0000256" key="5">
    <source>
        <dbReference type="ARBA" id="ARBA00022723"/>
    </source>
</evidence>
<dbReference type="PANTHER" id="PTHR30352:SF4">
    <property type="entry name" value="PYRUVATE FORMATE-LYASE 2-ACTIVATING ENZYME"/>
    <property type="match status" value="1"/>
</dbReference>
<dbReference type="EMBL" id="QUAH01000002">
    <property type="protein sequence ID" value="RFT16738.1"/>
    <property type="molecule type" value="Genomic_DNA"/>
</dbReference>
<keyword evidence="8" id="KW-0411">Iron-sulfur</keyword>
<dbReference type="InterPro" id="IPR007197">
    <property type="entry name" value="rSAM"/>
</dbReference>
<dbReference type="PROSITE" id="PS51379">
    <property type="entry name" value="4FE4S_FER_2"/>
    <property type="match status" value="2"/>
</dbReference>
<dbReference type="PIRSF" id="PIRSF000371">
    <property type="entry name" value="PFL_act_enz"/>
    <property type="match status" value="1"/>
</dbReference>
<sequence length="301" mass="33404">MRGTIFDLKRYAVHDGPGIRLNVFFKGCPLHCLWCHNPEGVAFKPELMLMSNRCARCGDCVRACSFGALSQNGDGLVRADRSRCTMCGDCVEACQREAIDIVGREVSVEEVLAEAEKERVFFEQSGGGVTLTGGEPLAQPDFAGALMDGLKQRGFHLALDTSGYARPEIFLSLAARADLILFDLKLMDEDRHKKYTGVSNDLILENLKSLGSAGKPVWVRFPLIPGVNDDEANLRAMADFLGGIKSVQQVNVLPYHRGGVEKFRRLGREDEFAVYEPPSEEKVQAVIDFFRNRRFQVKRGG</sequence>
<dbReference type="Pfam" id="PF00037">
    <property type="entry name" value="Fer4"/>
    <property type="match status" value="1"/>
</dbReference>
<organism evidence="11 12">
    <name type="scientific">Candidatus Saccharicenans subterraneus</name>
    <dbReference type="NCBI Taxonomy" id="2508984"/>
    <lineage>
        <taxon>Bacteria</taxon>
        <taxon>Candidatus Aminicenantota</taxon>
        <taxon>Candidatus Aminicenantia</taxon>
        <taxon>Candidatus Aminicenantales</taxon>
        <taxon>Candidatus Saccharicenantaceae</taxon>
        <taxon>Candidatus Saccharicenans</taxon>
    </lineage>
</organism>
<dbReference type="InterPro" id="IPR058240">
    <property type="entry name" value="rSAM_sf"/>
</dbReference>
<name>A0A3E2BPU9_9BACT</name>
<dbReference type="Gene3D" id="3.30.70.20">
    <property type="match status" value="1"/>
</dbReference>
<comment type="cofactor">
    <cofactor evidence="1">
        <name>[4Fe-4S] cluster</name>
        <dbReference type="ChEBI" id="CHEBI:49883"/>
    </cofactor>
</comment>
<evidence type="ECO:0000313" key="12">
    <source>
        <dbReference type="Proteomes" id="UP000257323"/>
    </source>
</evidence>
<evidence type="ECO:0000256" key="3">
    <source>
        <dbReference type="ARBA" id="ARBA00022485"/>
    </source>
</evidence>
<feature type="domain" description="Radical SAM core" evidence="10">
    <location>
        <begin position="14"/>
        <end position="301"/>
    </location>
</feature>
<dbReference type="GO" id="GO:0046872">
    <property type="term" value="F:metal ion binding"/>
    <property type="evidence" value="ECO:0007669"/>
    <property type="project" value="UniProtKB-KW"/>
</dbReference>
<comment type="similarity">
    <text evidence="2">Belongs to the organic radical-activating enzymes family.</text>
</comment>
<dbReference type="PROSITE" id="PS51918">
    <property type="entry name" value="RADICAL_SAM"/>
    <property type="match status" value="1"/>
</dbReference>
<keyword evidence="3" id="KW-0004">4Fe-4S</keyword>
<dbReference type="SUPFAM" id="SSF102114">
    <property type="entry name" value="Radical SAM enzymes"/>
    <property type="match status" value="1"/>
</dbReference>
<keyword evidence="11" id="KW-0456">Lyase</keyword>
<dbReference type="CDD" id="cd01335">
    <property type="entry name" value="Radical_SAM"/>
    <property type="match status" value="1"/>
</dbReference>
<feature type="domain" description="4Fe-4S ferredoxin-type" evidence="9">
    <location>
        <begin position="45"/>
        <end position="74"/>
    </location>
</feature>
<keyword evidence="4" id="KW-0949">S-adenosyl-L-methionine</keyword>
<reference evidence="11 12" key="1">
    <citation type="submission" date="2018-08" db="EMBL/GenBank/DDBJ databases">
        <title>Genome analysis of the thermophilic bacterium of the candidate phylum Aminicenantes from deep subsurface aquifer revealed its physiology and ecological role.</title>
        <authorList>
            <person name="Kadnikov V.V."/>
            <person name="Mardanov A.V."/>
            <person name="Beletsky A.V."/>
            <person name="Karnachuk O.V."/>
            <person name="Ravin N.V."/>
        </authorList>
    </citation>
    <scope>NUCLEOTIDE SEQUENCE [LARGE SCALE GENOMIC DNA]</scope>
    <source>
        <strain evidence="11">BY38</strain>
    </source>
</reference>
<protein>
    <submittedName>
        <fullName evidence="11">Pyruvate formate-lyase activating enzyme</fullName>
    </submittedName>
</protein>
<evidence type="ECO:0000259" key="9">
    <source>
        <dbReference type="PROSITE" id="PS51379"/>
    </source>
</evidence>
<evidence type="ECO:0000256" key="7">
    <source>
        <dbReference type="ARBA" id="ARBA00023004"/>
    </source>
</evidence>
<dbReference type="InterPro" id="IPR001989">
    <property type="entry name" value="Radical_activat_CS"/>
</dbReference>
<evidence type="ECO:0000256" key="1">
    <source>
        <dbReference type="ARBA" id="ARBA00001966"/>
    </source>
</evidence>
<feature type="domain" description="4Fe-4S ferredoxin-type" evidence="9">
    <location>
        <begin position="75"/>
        <end position="104"/>
    </location>
</feature>
<evidence type="ECO:0000259" key="10">
    <source>
        <dbReference type="PROSITE" id="PS51918"/>
    </source>
</evidence>
<evidence type="ECO:0000256" key="2">
    <source>
        <dbReference type="ARBA" id="ARBA00009777"/>
    </source>
</evidence>
<dbReference type="GO" id="GO:0016829">
    <property type="term" value="F:lyase activity"/>
    <property type="evidence" value="ECO:0007669"/>
    <property type="project" value="UniProtKB-KW"/>
</dbReference>
<dbReference type="InterPro" id="IPR017896">
    <property type="entry name" value="4Fe4S_Fe-S-bd"/>
</dbReference>
<evidence type="ECO:0000313" key="11">
    <source>
        <dbReference type="EMBL" id="RFT16738.1"/>
    </source>
</evidence>
<keyword evidence="6" id="KW-0560">Oxidoreductase</keyword>
<keyword evidence="7" id="KW-0408">Iron</keyword>
<keyword evidence="5" id="KW-0479">Metal-binding</keyword>
<dbReference type="GO" id="GO:0051539">
    <property type="term" value="F:4 iron, 4 sulfur cluster binding"/>
    <property type="evidence" value="ECO:0007669"/>
    <property type="project" value="UniProtKB-KW"/>
</dbReference>
<proteinExistence type="inferred from homology"/>
<dbReference type="SFLD" id="SFLDS00029">
    <property type="entry name" value="Radical_SAM"/>
    <property type="match status" value="1"/>
</dbReference>
<dbReference type="PANTHER" id="PTHR30352">
    <property type="entry name" value="PYRUVATE FORMATE-LYASE-ACTIVATING ENZYME"/>
    <property type="match status" value="1"/>
</dbReference>
<dbReference type="Gene3D" id="3.80.30.10">
    <property type="entry name" value="pyruvate-formate lyase- activating enzyme"/>
    <property type="match status" value="1"/>
</dbReference>
<dbReference type="GO" id="GO:0016491">
    <property type="term" value="F:oxidoreductase activity"/>
    <property type="evidence" value="ECO:0007669"/>
    <property type="project" value="UniProtKB-KW"/>
</dbReference>
<dbReference type="PROSITE" id="PS01087">
    <property type="entry name" value="RADICAL_ACTIVATING"/>
    <property type="match status" value="1"/>
</dbReference>
<dbReference type="SUPFAM" id="SSF54862">
    <property type="entry name" value="4Fe-4S ferredoxins"/>
    <property type="match status" value="1"/>
</dbReference>
<dbReference type="InterPro" id="IPR012839">
    <property type="entry name" value="Organic_radical_activase"/>
</dbReference>
<gene>
    <name evidence="11" type="ORF">OP8BY_1351</name>
</gene>
<keyword evidence="11" id="KW-0670">Pyruvate</keyword>
<dbReference type="Proteomes" id="UP000257323">
    <property type="component" value="Unassembled WGS sequence"/>
</dbReference>
<dbReference type="Pfam" id="PF04055">
    <property type="entry name" value="Radical_SAM"/>
    <property type="match status" value="1"/>
</dbReference>
<comment type="caution">
    <text evidence="11">The sequence shown here is derived from an EMBL/GenBank/DDBJ whole genome shotgun (WGS) entry which is preliminary data.</text>
</comment>
<evidence type="ECO:0000256" key="4">
    <source>
        <dbReference type="ARBA" id="ARBA00022691"/>
    </source>
</evidence>
<dbReference type="InterPro" id="IPR040074">
    <property type="entry name" value="BssD/PflA/YjjW"/>
</dbReference>
<evidence type="ECO:0000256" key="8">
    <source>
        <dbReference type="ARBA" id="ARBA00023014"/>
    </source>
</evidence>
<dbReference type="AlphaFoldDB" id="A0A3E2BPU9"/>
<dbReference type="SFLD" id="SFLDG01066">
    <property type="entry name" value="organic_radical-activating_enz"/>
    <property type="match status" value="1"/>
</dbReference>
<dbReference type="InterPro" id="IPR034457">
    <property type="entry name" value="Organic_radical-activating"/>
</dbReference>
<dbReference type="SFLD" id="SFLDG01118">
    <property type="entry name" value="activating_enzymes__group_2"/>
    <property type="match status" value="1"/>
</dbReference>
<accession>A0A3E2BPU9</accession>
<dbReference type="NCBIfam" id="TIGR02494">
    <property type="entry name" value="PFLE_PFLC"/>
    <property type="match status" value="1"/>
</dbReference>